<accession>A0A0P0YKV0</accession>
<sequence length="69" mass="7646">MPTIILAILLIALWVVIFVTADQEFHYHKYCNPNNTIVECDDGREICTAFADGGLNPAGYRCEQVSSLA</sequence>
<organism evidence="2">
    <name type="scientific">Cotesia glomerata</name>
    <name type="common">Lepidopteran parasitic wasp</name>
    <name type="synonym">Apanteles glomeratus</name>
    <dbReference type="NCBI Taxonomy" id="32391"/>
    <lineage>
        <taxon>Eukaryota</taxon>
        <taxon>Metazoa</taxon>
        <taxon>Ecdysozoa</taxon>
        <taxon>Arthropoda</taxon>
        <taxon>Hexapoda</taxon>
        <taxon>Insecta</taxon>
        <taxon>Pterygota</taxon>
        <taxon>Neoptera</taxon>
        <taxon>Endopterygota</taxon>
        <taxon>Hymenoptera</taxon>
        <taxon>Apocrita</taxon>
        <taxon>Ichneumonoidea</taxon>
        <taxon>Braconidae</taxon>
        <taxon>Microgastrinae</taxon>
        <taxon>Cotesia</taxon>
    </lineage>
</organism>
<name>A0A0P0YKV0_COTGL</name>
<feature type="chain" id="PRO_5006057716" evidence="1">
    <location>
        <begin position="22"/>
        <end position="69"/>
    </location>
</feature>
<dbReference type="AlphaFoldDB" id="A0A0P0YKV0"/>
<dbReference type="EMBL" id="LC043100">
    <property type="protein sequence ID" value="BAT21116.1"/>
    <property type="molecule type" value="mRNA"/>
</dbReference>
<evidence type="ECO:0000313" key="2">
    <source>
        <dbReference type="EMBL" id="BAT21116.1"/>
    </source>
</evidence>
<evidence type="ECO:0000256" key="1">
    <source>
        <dbReference type="SAM" id="SignalP"/>
    </source>
</evidence>
<feature type="signal peptide" evidence="1">
    <location>
        <begin position="1"/>
        <end position="21"/>
    </location>
</feature>
<reference evidence="2" key="1">
    <citation type="submission" date="2015-04" db="EMBL/GenBank/DDBJ databases">
        <title>Isolation of cDNA coding for a novel secretory protein from a venom fluid of Cotesia glomerata.</title>
        <authorList>
            <person name="Arakawa T."/>
        </authorList>
    </citation>
    <scope>NUCLEOTIDE SEQUENCE</scope>
    <source>
        <strain evidence="2">Tsukuba strain</strain>
    </source>
</reference>
<gene>
    <name evidence="2" type="primary">CgVP9</name>
</gene>
<protein>
    <submittedName>
        <fullName evidence="2">Venom-gland transcript</fullName>
    </submittedName>
</protein>
<keyword evidence="1" id="KW-0732">Signal</keyword>
<proteinExistence type="evidence at transcript level"/>